<reference evidence="4" key="2">
    <citation type="submission" date="2015-01" db="EMBL/GenBank/DDBJ databases">
        <title>Evolutionary Origins and Diversification of the Mycorrhizal Mutualists.</title>
        <authorList>
            <consortium name="DOE Joint Genome Institute"/>
            <consortium name="Mycorrhizal Genomics Consortium"/>
            <person name="Kohler A."/>
            <person name="Kuo A."/>
            <person name="Nagy L.G."/>
            <person name="Floudas D."/>
            <person name="Copeland A."/>
            <person name="Barry K.W."/>
            <person name="Cichocki N."/>
            <person name="Veneault-Fourrey C."/>
            <person name="LaButti K."/>
            <person name="Lindquist E.A."/>
            <person name="Lipzen A."/>
            <person name="Lundell T."/>
            <person name="Morin E."/>
            <person name="Murat C."/>
            <person name="Riley R."/>
            <person name="Ohm R."/>
            <person name="Sun H."/>
            <person name="Tunlid A."/>
            <person name="Henrissat B."/>
            <person name="Grigoriev I.V."/>
            <person name="Hibbett D.S."/>
            <person name="Martin F."/>
        </authorList>
    </citation>
    <scope>NUCLEOTIDE SEQUENCE [LARGE SCALE GENOMIC DNA]</scope>
    <source>
        <strain evidence="4">441</strain>
    </source>
</reference>
<dbReference type="Pfam" id="PF24853">
    <property type="entry name" value="DUF7727"/>
    <property type="match status" value="1"/>
</dbReference>
<dbReference type="AlphaFoldDB" id="A0A0C9ZZM9"/>
<dbReference type="HOGENOM" id="CLU_132815_1_0_1"/>
<accession>A0A0C9ZZM9</accession>
<keyword evidence="1" id="KW-0472">Membrane</keyword>
<feature type="domain" description="DUF7727" evidence="2">
    <location>
        <begin position="1"/>
        <end position="140"/>
    </location>
</feature>
<proteinExistence type="predicted"/>
<keyword evidence="4" id="KW-1185">Reference proteome</keyword>
<feature type="transmembrane region" description="Helical" evidence="1">
    <location>
        <begin position="55"/>
        <end position="82"/>
    </location>
</feature>
<dbReference type="InterPro" id="IPR056144">
    <property type="entry name" value="DUF7727"/>
</dbReference>
<feature type="transmembrane region" description="Helical" evidence="1">
    <location>
        <begin position="12"/>
        <end position="35"/>
    </location>
</feature>
<gene>
    <name evidence="3" type="ORF">PISMIDRAFT_674610</name>
</gene>
<dbReference type="PANTHER" id="PTHR40629:SF1">
    <property type="entry name" value="PRO41 PROTEIN"/>
    <property type="match status" value="1"/>
</dbReference>
<evidence type="ECO:0000256" key="1">
    <source>
        <dbReference type="SAM" id="Phobius"/>
    </source>
</evidence>
<evidence type="ECO:0000313" key="4">
    <source>
        <dbReference type="Proteomes" id="UP000054018"/>
    </source>
</evidence>
<keyword evidence="1" id="KW-0812">Transmembrane</keyword>
<protein>
    <recommendedName>
        <fullName evidence="2">DUF7727 domain-containing protein</fullName>
    </recommendedName>
</protein>
<dbReference type="PANTHER" id="PTHR40629">
    <property type="entry name" value="PRO41 PROTEIN"/>
    <property type="match status" value="1"/>
</dbReference>
<evidence type="ECO:0000313" key="3">
    <source>
        <dbReference type="EMBL" id="KIK27707.1"/>
    </source>
</evidence>
<dbReference type="EMBL" id="KN833695">
    <property type="protein sequence ID" value="KIK27707.1"/>
    <property type="molecule type" value="Genomic_DNA"/>
</dbReference>
<sequence>MGKLIWHELSRHVSLTASTYAVWAGIWAIFFRKFFWDFVGGILRDPGGIQPNPRISVFITLIVRVPVIQTMAIALGLAIIALEWPLVSLKWIPFHRIIPVKILLLIFQAALAALLYQGTNAALWSLVAVGLYGRALASKETMSTEQKQRAGHP</sequence>
<keyword evidence="1" id="KW-1133">Transmembrane helix</keyword>
<evidence type="ECO:0000259" key="2">
    <source>
        <dbReference type="Pfam" id="PF24853"/>
    </source>
</evidence>
<name>A0A0C9ZZM9_9AGAM</name>
<reference evidence="3 4" key="1">
    <citation type="submission" date="2014-04" db="EMBL/GenBank/DDBJ databases">
        <authorList>
            <consortium name="DOE Joint Genome Institute"/>
            <person name="Kuo A."/>
            <person name="Kohler A."/>
            <person name="Costa M.D."/>
            <person name="Nagy L.G."/>
            <person name="Floudas D."/>
            <person name="Copeland A."/>
            <person name="Barry K.W."/>
            <person name="Cichocki N."/>
            <person name="Veneault-Fourrey C."/>
            <person name="LaButti K."/>
            <person name="Lindquist E.A."/>
            <person name="Lipzen A."/>
            <person name="Lundell T."/>
            <person name="Morin E."/>
            <person name="Murat C."/>
            <person name="Sun H."/>
            <person name="Tunlid A."/>
            <person name="Henrissat B."/>
            <person name="Grigoriev I.V."/>
            <person name="Hibbett D.S."/>
            <person name="Martin F."/>
            <person name="Nordberg H.P."/>
            <person name="Cantor M.N."/>
            <person name="Hua S.X."/>
        </authorList>
    </citation>
    <scope>NUCLEOTIDE SEQUENCE [LARGE SCALE GENOMIC DNA]</scope>
    <source>
        <strain evidence="3 4">441</strain>
    </source>
</reference>
<feature type="transmembrane region" description="Helical" evidence="1">
    <location>
        <begin position="94"/>
        <end position="115"/>
    </location>
</feature>
<organism evidence="3 4">
    <name type="scientific">Pisolithus microcarpus 441</name>
    <dbReference type="NCBI Taxonomy" id="765257"/>
    <lineage>
        <taxon>Eukaryota</taxon>
        <taxon>Fungi</taxon>
        <taxon>Dikarya</taxon>
        <taxon>Basidiomycota</taxon>
        <taxon>Agaricomycotina</taxon>
        <taxon>Agaricomycetes</taxon>
        <taxon>Agaricomycetidae</taxon>
        <taxon>Boletales</taxon>
        <taxon>Sclerodermatineae</taxon>
        <taxon>Pisolithaceae</taxon>
        <taxon>Pisolithus</taxon>
    </lineage>
</organism>
<dbReference type="OrthoDB" id="2110422at2759"/>
<dbReference type="Proteomes" id="UP000054018">
    <property type="component" value="Unassembled WGS sequence"/>
</dbReference>